<gene>
    <name evidence="2" type="ORF">U732_2689</name>
</gene>
<dbReference type="Pfam" id="PF12146">
    <property type="entry name" value="Hydrolase_4"/>
    <property type="match status" value="1"/>
</dbReference>
<organism evidence="2 3">
    <name type="scientific">Clostridium argentinense CDC 2741</name>
    <dbReference type="NCBI Taxonomy" id="1418104"/>
    <lineage>
        <taxon>Bacteria</taxon>
        <taxon>Bacillati</taxon>
        <taxon>Bacillota</taxon>
        <taxon>Clostridia</taxon>
        <taxon>Eubacteriales</taxon>
        <taxon>Clostridiaceae</taxon>
        <taxon>Clostridium</taxon>
    </lineage>
</organism>
<evidence type="ECO:0000313" key="3">
    <source>
        <dbReference type="Proteomes" id="UP000031366"/>
    </source>
</evidence>
<feature type="domain" description="Serine aminopeptidase S33" evidence="1">
    <location>
        <begin position="27"/>
        <end position="289"/>
    </location>
</feature>
<evidence type="ECO:0000259" key="1">
    <source>
        <dbReference type="Pfam" id="PF12146"/>
    </source>
</evidence>
<dbReference type="STRING" id="29341.RSJ17_20800"/>
<dbReference type="Proteomes" id="UP000031366">
    <property type="component" value="Unassembled WGS sequence"/>
</dbReference>
<keyword evidence="3" id="KW-1185">Reference proteome</keyword>
<name>A0A0C1U242_9CLOT</name>
<sequence>MTLNNFYFKDKLKKDIHVYKWTPEDTKIKGVVQIAHGMAEHAGRYNDFARFLNENGYIVYADDHRGHGKTSPNELGYMGEGDVFHLMVDNLKELTDIIKKENPELPVFLLGHSMGSFISLRYSELYGSELKALILSGSNGKQNLKFSFGVLVAKMEMKNKGPKAPATLMDKLSFGNFNSKFKPNRTNSDWLTRDTKEVDKYLEDTMCGTIHSTSYFYHLLRGLKNNYKHENLSEIPPNLPILLVAGKKDPVGLMGQGVKRLQNSLRDAGIKQVDMKLYDDARHEILNEVNKEEVYDDILAFLDRNQK</sequence>
<dbReference type="InterPro" id="IPR051044">
    <property type="entry name" value="MAG_DAG_Lipase"/>
</dbReference>
<accession>A0A0C1U242</accession>
<dbReference type="EMBL" id="AYSO01000019">
    <property type="protein sequence ID" value="KIE45598.1"/>
    <property type="molecule type" value="Genomic_DNA"/>
</dbReference>
<protein>
    <submittedName>
        <fullName evidence="2">Prolyl oligopeptidase family protein</fullName>
    </submittedName>
</protein>
<dbReference type="RefSeq" id="WP_236887412.1">
    <property type="nucleotide sequence ID" value="NZ_AYSO01000019.1"/>
</dbReference>
<proteinExistence type="predicted"/>
<evidence type="ECO:0000313" key="2">
    <source>
        <dbReference type="EMBL" id="KIE45598.1"/>
    </source>
</evidence>
<dbReference type="PANTHER" id="PTHR11614">
    <property type="entry name" value="PHOSPHOLIPASE-RELATED"/>
    <property type="match status" value="1"/>
</dbReference>
<comment type="caution">
    <text evidence="2">The sequence shown here is derived from an EMBL/GenBank/DDBJ whole genome shotgun (WGS) entry which is preliminary data.</text>
</comment>
<dbReference type="AlphaFoldDB" id="A0A0C1U242"/>
<dbReference type="SUPFAM" id="SSF53474">
    <property type="entry name" value="alpha/beta-Hydrolases"/>
    <property type="match status" value="1"/>
</dbReference>
<dbReference type="InterPro" id="IPR022742">
    <property type="entry name" value="Hydrolase_4"/>
</dbReference>
<dbReference type="InterPro" id="IPR029058">
    <property type="entry name" value="AB_hydrolase_fold"/>
</dbReference>
<reference evidence="2 3" key="1">
    <citation type="journal article" date="2015" name="Infect. Genet. Evol.">
        <title>Genomic sequences of six botulinum neurotoxin-producing strains representing three clostridial species illustrate the mobility and diversity of botulinum neurotoxin genes.</title>
        <authorList>
            <person name="Smith T.J."/>
            <person name="Hill K.K."/>
            <person name="Xie G."/>
            <person name="Foley B.T."/>
            <person name="Williamson C.H."/>
            <person name="Foster J.T."/>
            <person name="Johnson S.L."/>
            <person name="Chertkov O."/>
            <person name="Teshima H."/>
            <person name="Gibbons H.S."/>
            <person name="Johnsky L.A."/>
            <person name="Karavis M.A."/>
            <person name="Smith L.A."/>
        </authorList>
    </citation>
    <scope>NUCLEOTIDE SEQUENCE [LARGE SCALE GENOMIC DNA]</scope>
    <source>
        <strain evidence="2 3">CDC 2741</strain>
    </source>
</reference>
<dbReference type="Gene3D" id="3.40.50.1820">
    <property type="entry name" value="alpha/beta hydrolase"/>
    <property type="match status" value="1"/>
</dbReference>